<dbReference type="RefSeq" id="XP_018658766.1">
    <property type="nucleotide sequence ID" value="XM_018807989.1"/>
</dbReference>
<dbReference type="EMBL" id="JPDN02000027">
    <property type="protein sequence ID" value="PON23794.1"/>
    <property type="molecule type" value="Genomic_DNA"/>
</dbReference>
<reference evidence="2 3" key="1">
    <citation type="journal article" date="2016" name="Genome Announc.">
        <title>Draft Whole-Genome Sequence of Trichoderma gamsii T6085, a Promising Biocontrol Agent of Fusarium Head Blight on Wheat.</title>
        <authorList>
            <person name="Baroncelli R."/>
            <person name="Zapparata A."/>
            <person name="Piaggeschi G."/>
            <person name="Sarrocco S."/>
            <person name="Vannacci G."/>
        </authorList>
    </citation>
    <scope>NUCLEOTIDE SEQUENCE [LARGE SCALE GENOMIC DNA]</scope>
    <source>
        <strain evidence="2 3">T6085</strain>
    </source>
</reference>
<keyword evidence="3" id="KW-1185">Reference proteome</keyword>
<proteinExistence type="predicted"/>
<dbReference type="Proteomes" id="UP000054821">
    <property type="component" value="Unassembled WGS sequence"/>
</dbReference>
<evidence type="ECO:0000256" key="1">
    <source>
        <dbReference type="SAM" id="MobiDB-lite"/>
    </source>
</evidence>
<organism evidence="2 3">
    <name type="scientific">Trichoderma gamsii</name>
    <dbReference type="NCBI Taxonomy" id="398673"/>
    <lineage>
        <taxon>Eukaryota</taxon>
        <taxon>Fungi</taxon>
        <taxon>Dikarya</taxon>
        <taxon>Ascomycota</taxon>
        <taxon>Pezizomycotina</taxon>
        <taxon>Sordariomycetes</taxon>
        <taxon>Hypocreomycetidae</taxon>
        <taxon>Hypocreales</taxon>
        <taxon>Hypocreaceae</taxon>
        <taxon>Trichoderma</taxon>
    </lineage>
</organism>
<name>A0A2P4ZHN3_9HYPO</name>
<sequence length="195" mass="21131">MYRAKRRMMVSNMGCLSAYAYAQSFYGTPWHFIDYNGLKRAIPICIPISCASPFSAALAGFAPGSSSTWLSGTCKYPVPQPAAHLPQLLRRPLAELAPHQRFDSQLSSSKARAARRLLVARTPVFSRVTRVANSVATSIRSPPGRPAAQLAPIVIPAPARLGPPRFRELSGVPTVQDHRPWPGGSAPLPSSRLEC</sequence>
<dbReference type="AlphaFoldDB" id="A0A2P4ZHN3"/>
<comment type="caution">
    <text evidence="2">The sequence shown here is derived from an EMBL/GenBank/DDBJ whole genome shotgun (WGS) entry which is preliminary data.</text>
</comment>
<feature type="region of interest" description="Disordered" evidence="1">
    <location>
        <begin position="170"/>
        <end position="195"/>
    </location>
</feature>
<evidence type="ECO:0000313" key="3">
    <source>
        <dbReference type="Proteomes" id="UP000054821"/>
    </source>
</evidence>
<evidence type="ECO:0000313" key="2">
    <source>
        <dbReference type="EMBL" id="PON23794.1"/>
    </source>
</evidence>
<accession>A0A2P4ZHN3</accession>
<gene>
    <name evidence="2" type="ORF">TGAM01_v207441</name>
</gene>
<dbReference type="GeneID" id="29988072"/>
<protein>
    <submittedName>
        <fullName evidence="2">Uncharacterized protein</fullName>
    </submittedName>
</protein>